<dbReference type="Gene3D" id="1.10.10.10">
    <property type="entry name" value="Winged helix-like DNA-binding domain superfamily/Winged helix DNA-binding domain"/>
    <property type="match status" value="1"/>
</dbReference>
<sequence>MRVAPPTAFRWPAGKRIEAMSPSGTDVWQQVAQERPFLLRLARLQLASAADAEDAVQEALLGAMHGWSSYRGMANLRSWLTAILRNKIVDAIRRRSQLRFDCPEPGDEHEFDALFTADNAWHPDVFIDTVCSVRKAEENELLDIVELCMNRLPEETARLFLMREYLGMELAEIEERCTVSAGNLRVILYRARMRLRECAVRGWGELE</sequence>
<comment type="caution">
    <text evidence="8">The sequence shown here is derived from an EMBL/GenBank/DDBJ whole genome shotgun (WGS) entry which is preliminary data.</text>
</comment>
<evidence type="ECO:0000259" key="6">
    <source>
        <dbReference type="Pfam" id="PF04542"/>
    </source>
</evidence>
<evidence type="ECO:0000256" key="2">
    <source>
        <dbReference type="ARBA" id="ARBA00023015"/>
    </source>
</evidence>
<dbReference type="SUPFAM" id="SSF88946">
    <property type="entry name" value="Sigma2 domain of RNA polymerase sigma factors"/>
    <property type="match status" value="1"/>
</dbReference>
<dbReference type="PANTHER" id="PTHR43133:SF8">
    <property type="entry name" value="RNA POLYMERASE SIGMA FACTOR HI_1459-RELATED"/>
    <property type="match status" value="1"/>
</dbReference>
<proteinExistence type="inferred from homology"/>
<evidence type="ECO:0000313" key="8">
    <source>
        <dbReference type="EMBL" id="TFW15789.1"/>
    </source>
</evidence>
<evidence type="ECO:0000256" key="4">
    <source>
        <dbReference type="ARBA" id="ARBA00023125"/>
    </source>
</evidence>
<organism evidence="8 9">
    <name type="scientific">Duganella callida</name>
    <dbReference type="NCBI Taxonomy" id="2561932"/>
    <lineage>
        <taxon>Bacteria</taxon>
        <taxon>Pseudomonadati</taxon>
        <taxon>Pseudomonadota</taxon>
        <taxon>Betaproteobacteria</taxon>
        <taxon>Burkholderiales</taxon>
        <taxon>Oxalobacteraceae</taxon>
        <taxon>Telluria group</taxon>
        <taxon>Duganella</taxon>
    </lineage>
</organism>
<dbReference type="NCBIfam" id="TIGR02943">
    <property type="entry name" value="Sig70_famx1"/>
    <property type="match status" value="1"/>
</dbReference>
<dbReference type="GO" id="GO:0016987">
    <property type="term" value="F:sigma factor activity"/>
    <property type="evidence" value="ECO:0007669"/>
    <property type="project" value="UniProtKB-KW"/>
</dbReference>
<keyword evidence="2" id="KW-0805">Transcription regulation</keyword>
<reference evidence="8 9" key="1">
    <citation type="submission" date="2019-03" db="EMBL/GenBank/DDBJ databases">
        <title>Draft Genome Sequence of Duganella callidus sp. nov., a Novel Duganella Species Isolated from Cultivated Soil.</title>
        <authorList>
            <person name="Raths R."/>
            <person name="Peta V."/>
            <person name="Bucking H."/>
        </authorList>
    </citation>
    <scope>NUCLEOTIDE SEQUENCE [LARGE SCALE GENOMIC DNA]</scope>
    <source>
        <strain evidence="8 9">DN04</strain>
    </source>
</reference>
<dbReference type="NCBIfam" id="TIGR02937">
    <property type="entry name" value="sigma70-ECF"/>
    <property type="match status" value="1"/>
</dbReference>
<dbReference type="GO" id="GO:0006352">
    <property type="term" value="P:DNA-templated transcription initiation"/>
    <property type="evidence" value="ECO:0007669"/>
    <property type="project" value="InterPro"/>
</dbReference>
<dbReference type="AlphaFoldDB" id="A0A4Y9S2T4"/>
<evidence type="ECO:0000256" key="5">
    <source>
        <dbReference type="ARBA" id="ARBA00023163"/>
    </source>
</evidence>
<accession>A0A4Y9S2T4</accession>
<keyword evidence="4" id="KW-0238">DNA-binding</keyword>
<dbReference type="InterPro" id="IPR036388">
    <property type="entry name" value="WH-like_DNA-bd_sf"/>
</dbReference>
<evidence type="ECO:0000259" key="7">
    <source>
        <dbReference type="Pfam" id="PF08281"/>
    </source>
</evidence>
<dbReference type="CDD" id="cd06171">
    <property type="entry name" value="Sigma70_r4"/>
    <property type="match status" value="1"/>
</dbReference>
<feature type="domain" description="RNA polymerase sigma factor 70 region 4 type 2" evidence="7">
    <location>
        <begin position="143"/>
        <end position="195"/>
    </location>
</feature>
<dbReference type="SUPFAM" id="SSF88659">
    <property type="entry name" value="Sigma3 and sigma4 domains of RNA polymerase sigma factors"/>
    <property type="match status" value="1"/>
</dbReference>
<dbReference type="PANTHER" id="PTHR43133">
    <property type="entry name" value="RNA POLYMERASE ECF-TYPE SIGMA FACTO"/>
    <property type="match status" value="1"/>
</dbReference>
<dbReference type="InterPro" id="IPR013325">
    <property type="entry name" value="RNA_pol_sigma_r2"/>
</dbReference>
<gene>
    <name evidence="8" type="ORF">E4L98_25450</name>
</gene>
<dbReference type="EMBL" id="SPVG01000248">
    <property type="protein sequence ID" value="TFW15789.1"/>
    <property type="molecule type" value="Genomic_DNA"/>
</dbReference>
<dbReference type="Gene3D" id="1.10.1740.10">
    <property type="match status" value="1"/>
</dbReference>
<comment type="similarity">
    <text evidence="1">Belongs to the sigma-70 factor family. ECF subfamily.</text>
</comment>
<feature type="domain" description="RNA polymerase sigma-70 region 2" evidence="6">
    <location>
        <begin position="32"/>
        <end position="96"/>
    </location>
</feature>
<dbReference type="InterPro" id="IPR039425">
    <property type="entry name" value="RNA_pol_sigma-70-like"/>
</dbReference>
<dbReference type="InterPro" id="IPR014289">
    <property type="entry name" value="RNA_pol_sigma-24-rel"/>
</dbReference>
<dbReference type="GO" id="GO:0003677">
    <property type="term" value="F:DNA binding"/>
    <property type="evidence" value="ECO:0007669"/>
    <property type="project" value="UniProtKB-KW"/>
</dbReference>
<dbReference type="InterPro" id="IPR014284">
    <property type="entry name" value="RNA_pol_sigma-70_dom"/>
</dbReference>
<evidence type="ECO:0000256" key="1">
    <source>
        <dbReference type="ARBA" id="ARBA00010641"/>
    </source>
</evidence>
<keyword evidence="3" id="KW-0731">Sigma factor</keyword>
<dbReference type="Pfam" id="PF08281">
    <property type="entry name" value="Sigma70_r4_2"/>
    <property type="match status" value="1"/>
</dbReference>
<keyword evidence="5" id="KW-0804">Transcription</keyword>
<dbReference type="InterPro" id="IPR013324">
    <property type="entry name" value="RNA_pol_sigma_r3/r4-like"/>
</dbReference>
<dbReference type="InterPro" id="IPR007627">
    <property type="entry name" value="RNA_pol_sigma70_r2"/>
</dbReference>
<dbReference type="Pfam" id="PF04542">
    <property type="entry name" value="Sigma70_r2"/>
    <property type="match status" value="1"/>
</dbReference>
<keyword evidence="9" id="KW-1185">Reference proteome</keyword>
<name>A0A4Y9S2T4_9BURK</name>
<evidence type="ECO:0000313" key="9">
    <source>
        <dbReference type="Proteomes" id="UP000297729"/>
    </source>
</evidence>
<evidence type="ECO:0000256" key="3">
    <source>
        <dbReference type="ARBA" id="ARBA00023082"/>
    </source>
</evidence>
<dbReference type="InterPro" id="IPR013249">
    <property type="entry name" value="RNA_pol_sigma70_r4_t2"/>
</dbReference>
<dbReference type="Proteomes" id="UP000297729">
    <property type="component" value="Unassembled WGS sequence"/>
</dbReference>
<protein>
    <submittedName>
        <fullName evidence="8">Sigma-70 family RNA polymerase sigma factor</fullName>
    </submittedName>
</protein>